<evidence type="ECO:0000313" key="8">
    <source>
        <dbReference type="Proteomes" id="UP000321827"/>
    </source>
</evidence>
<evidence type="ECO:0000256" key="2">
    <source>
        <dbReference type="ARBA" id="ARBA00022723"/>
    </source>
</evidence>
<dbReference type="PANTHER" id="PTHR47197:SF3">
    <property type="entry name" value="DIHYDRO-HEME D1 DEHYDROGENASE"/>
    <property type="match status" value="1"/>
</dbReference>
<keyword evidence="1 4" id="KW-0349">Heme</keyword>
<reference evidence="7 8" key="1">
    <citation type="submission" date="2019-07" db="EMBL/GenBank/DDBJ databases">
        <title>Whole genome shotgun sequence of Oceanithermus desulfurans NBRC 100063.</title>
        <authorList>
            <person name="Hosoyama A."/>
            <person name="Uohara A."/>
            <person name="Ohji S."/>
            <person name="Ichikawa N."/>
        </authorList>
    </citation>
    <scope>NUCLEOTIDE SEQUENCE [LARGE SCALE GENOMIC DNA]</scope>
    <source>
        <strain evidence="7 8">NBRC 100063</strain>
    </source>
</reference>
<gene>
    <name evidence="7" type="primary">nirS</name>
    <name evidence="7" type="ORF">ODE01S_15230</name>
</gene>
<dbReference type="GO" id="GO:0020037">
    <property type="term" value="F:heme binding"/>
    <property type="evidence" value="ECO:0007669"/>
    <property type="project" value="InterPro"/>
</dbReference>
<comment type="caution">
    <text evidence="7">The sequence shown here is derived from an EMBL/GenBank/DDBJ whole genome shotgun (WGS) entry which is preliminary data.</text>
</comment>
<keyword evidence="5" id="KW-0732">Signal</keyword>
<dbReference type="InterPro" id="IPR009056">
    <property type="entry name" value="Cyt_c-like_dom"/>
</dbReference>
<protein>
    <submittedName>
        <fullName evidence="7">Nitrite reductase</fullName>
    </submittedName>
</protein>
<evidence type="ECO:0000256" key="5">
    <source>
        <dbReference type="SAM" id="SignalP"/>
    </source>
</evidence>
<keyword evidence="2 4" id="KW-0479">Metal-binding</keyword>
<dbReference type="Pfam" id="PF02239">
    <property type="entry name" value="Cytochrom_D1"/>
    <property type="match status" value="1"/>
</dbReference>
<feature type="chain" id="PRO_5021745576" evidence="5">
    <location>
        <begin position="21"/>
        <end position="539"/>
    </location>
</feature>
<evidence type="ECO:0000256" key="1">
    <source>
        <dbReference type="ARBA" id="ARBA00022617"/>
    </source>
</evidence>
<dbReference type="InterPro" id="IPR051200">
    <property type="entry name" value="Host-pathogen_enzymatic-act"/>
</dbReference>
<dbReference type="PANTHER" id="PTHR47197">
    <property type="entry name" value="PROTEIN NIRF"/>
    <property type="match status" value="1"/>
</dbReference>
<feature type="signal peptide" evidence="5">
    <location>
        <begin position="1"/>
        <end position="20"/>
    </location>
</feature>
<dbReference type="GO" id="GO:0009055">
    <property type="term" value="F:electron transfer activity"/>
    <property type="evidence" value="ECO:0007669"/>
    <property type="project" value="InterPro"/>
</dbReference>
<dbReference type="InterPro" id="IPR036909">
    <property type="entry name" value="Cyt_c-like_dom_sf"/>
</dbReference>
<proteinExistence type="predicted"/>
<accession>A0A511RKB7</accession>
<evidence type="ECO:0000256" key="3">
    <source>
        <dbReference type="ARBA" id="ARBA00023004"/>
    </source>
</evidence>
<dbReference type="RefSeq" id="WP_147147521.1">
    <property type="nucleotide sequence ID" value="NZ_BJXN01000009.1"/>
</dbReference>
<evidence type="ECO:0000313" key="7">
    <source>
        <dbReference type="EMBL" id="GEM90089.1"/>
    </source>
</evidence>
<evidence type="ECO:0000256" key="4">
    <source>
        <dbReference type="PROSITE-ProRule" id="PRU00433"/>
    </source>
</evidence>
<evidence type="ECO:0000259" key="6">
    <source>
        <dbReference type="PROSITE" id="PS51007"/>
    </source>
</evidence>
<organism evidence="7 8">
    <name type="scientific">Oceanithermus desulfurans NBRC 100063</name>
    <dbReference type="NCBI Taxonomy" id="1227550"/>
    <lineage>
        <taxon>Bacteria</taxon>
        <taxon>Thermotogati</taxon>
        <taxon>Deinococcota</taxon>
        <taxon>Deinococci</taxon>
        <taxon>Thermales</taxon>
        <taxon>Thermaceae</taxon>
        <taxon>Oceanithermus</taxon>
    </lineage>
</organism>
<dbReference type="Proteomes" id="UP000321827">
    <property type="component" value="Unassembled WGS sequence"/>
</dbReference>
<feature type="domain" description="Cytochrome c" evidence="6">
    <location>
        <begin position="28"/>
        <end position="108"/>
    </location>
</feature>
<dbReference type="SUPFAM" id="SSF46626">
    <property type="entry name" value="Cytochrome c"/>
    <property type="match status" value="1"/>
</dbReference>
<dbReference type="Gene3D" id="1.10.760.10">
    <property type="entry name" value="Cytochrome c-like domain"/>
    <property type="match status" value="1"/>
</dbReference>
<dbReference type="EMBL" id="BJXN01000009">
    <property type="protein sequence ID" value="GEM90089.1"/>
    <property type="molecule type" value="Genomic_DNA"/>
</dbReference>
<keyword evidence="3 4" id="KW-0408">Iron</keyword>
<sequence>MRWSKALTVGLAALALGALAVAQGLTPEQMEEGKKIYFQQCAGCHGVLRKGATGKNLEPDKLKAAGKNVDYLKAIITNGFGGMPAWGKLGILTPEQIDLMAKFLLSPVPEPPPWTFEDIKNNWVVYVPVSKRPTQPETTRNWQNYFGVILRDMGQVAIVDGDTKELVGIVPTGYATHILRSSKDGRYFYVIGRDGKAEIIDLWTKKPTLVAEAKVCLDARSIDTSKYEGYEGKYAVVGCYWPSNFVILDGQTLEPLKMVSTQGYVKSTGEFLRENRVASIVSSHFSPEWILNIKEGGQTWLVDYANIDLKGKPINVRMIDTERFLHDGGWAMDKRYFLVAANAAKKIVVIDAKTGEFVASIPVGDKPHPGRGANWVHPKYGPVWATGHIKDNKIAVIGTDPKGHPEYAWKVVKMIETPYPGNLFIKTHEKSPWLIVDFTVAPTPEANATLCAWNKEDLEKDPICWEVPGAKKLKARMVHIEFNKDGSEFWVSAWGNKDTPTFIAVYDSVTLKEKTRITGDWVRTPTGKFNVWNTANDIY</sequence>
<dbReference type="Gene3D" id="2.140.10.20">
    <property type="entry name" value="C-terminal (heme d1) domain of cytochrome cd1-nitrite reductase"/>
    <property type="match status" value="1"/>
</dbReference>
<dbReference type="CDD" id="cd20779">
    <property type="entry name" value="8prop_hemeD1_NirS"/>
    <property type="match status" value="1"/>
</dbReference>
<dbReference type="SUPFAM" id="SSF51004">
    <property type="entry name" value="C-terminal (heme d1) domain of cytochrome cd1-nitrite reductase"/>
    <property type="match status" value="1"/>
</dbReference>
<dbReference type="PROSITE" id="PS51007">
    <property type="entry name" value="CYTC"/>
    <property type="match status" value="1"/>
</dbReference>
<dbReference type="InterPro" id="IPR003143">
    <property type="entry name" value="Cyt_cd1_C_sf"/>
</dbReference>
<name>A0A511RKB7_9DEIN</name>
<dbReference type="InterPro" id="IPR011048">
    <property type="entry name" value="Haem_d1_sf"/>
</dbReference>
<dbReference type="Pfam" id="PF13442">
    <property type="entry name" value="Cytochrome_CBB3"/>
    <property type="match status" value="1"/>
</dbReference>
<dbReference type="AlphaFoldDB" id="A0A511RKB7"/>
<dbReference type="GO" id="GO:0046872">
    <property type="term" value="F:metal ion binding"/>
    <property type="evidence" value="ECO:0007669"/>
    <property type="project" value="UniProtKB-KW"/>
</dbReference>
<dbReference type="OrthoDB" id="7933886at2"/>